<proteinExistence type="predicted"/>
<protein>
    <submittedName>
        <fullName evidence="1">Uncharacterized protein</fullName>
    </submittedName>
</protein>
<gene>
    <name evidence="1" type="ORF">ACJEBM_26955</name>
</gene>
<keyword evidence="2" id="KW-1185">Reference proteome</keyword>
<organism evidence="1 2">
    <name type="scientific">Pseudomonas neuropathica</name>
    <dbReference type="NCBI Taxonomy" id="2730425"/>
    <lineage>
        <taxon>Bacteria</taxon>
        <taxon>Pseudomonadati</taxon>
        <taxon>Pseudomonadota</taxon>
        <taxon>Gammaproteobacteria</taxon>
        <taxon>Pseudomonadales</taxon>
        <taxon>Pseudomonadaceae</taxon>
        <taxon>Pseudomonas</taxon>
    </lineage>
</organism>
<evidence type="ECO:0000313" key="2">
    <source>
        <dbReference type="Proteomes" id="UP001622950"/>
    </source>
</evidence>
<dbReference type="Proteomes" id="UP001622950">
    <property type="component" value="Unassembled WGS sequence"/>
</dbReference>
<name>A0ACC7N0E9_9PSED</name>
<dbReference type="EMBL" id="JBJHQE010000077">
    <property type="protein sequence ID" value="MFK9084297.1"/>
    <property type="molecule type" value="Genomic_DNA"/>
</dbReference>
<sequence>MDCVLLGGSNSVLRFGIGSGLESKVQTKRLGLGATSCIQNLYELERNNELIRQAEFVVTESNVNDSFFAASPQLNIDFMKKEIDEYYRILSMTNRNVYVVILPANHHAPHMERLEIINSINERHILNCLAHGFKLVNLSAITTELAVSDVMNLIPHPRHLHEGFLHQLGINIADHAKTNQCNLKPVILTGPSYTIIDASMIQPGETMEKKNSVFREDVAYLKNPKPLPPHSVGMEIIAISAWSDGYSLVKISNNNHNTVKCFSKLYSVWELSQPIIIDKDTTIETAFDNPEPTDKSRLSKYNLANKCLEFGLIGLLVRKTHSTCFLPTAVYDYLDIDISKDVSPSIAPYVKACHSFLENRKLVPLETFEAMQEKLKRVENELATLKSEITS</sequence>
<reference evidence="1" key="1">
    <citation type="submission" date="2024-11" db="EMBL/GenBank/DDBJ databases">
        <authorList>
            <person name="Lucas J.A."/>
        </authorList>
    </citation>
    <scope>NUCLEOTIDE SEQUENCE</scope>
    <source>
        <strain evidence="1">Z 8.8</strain>
    </source>
</reference>
<comment type="caution">
    <text evidence="1">The sequence shown here is derived from an EMBL/GenBank/DDBJ whole genome shotgun (WGS) entry which is preliminary data.</text>
</comment>
<evidence type="ECO:0000313" key="1">
    <source>
        <dbReference type="EMBL" id="MFK9084297.1"/>
    </source>
</evidence>
<accession>A0ACC7N0E9</accession>